<protein>
    <recommendedName>
        <fullName evidence="4">Acyl-CoA desaturase</fullName>
    </recommendedName>
</protein>
<proteinExistence type="predicted"/>
<reference evidence="2 3" key="1">
    <citation type="journal article" date="2019" name="Int. J. Syst. Evol. Microbiol.">
        <title>The Global Catalogue of Microorganisms (GCM) 10K type strain sequencing project: providing services to taxonomists for standard genome sequencing and annotation.</title>
        <authorList>
            <consortium name="The Broad Institute Genomics Platform"/>
            <consortium name="The Broad Institute Genome Sequencing Center for Infectious Disease"/>
            <person name="Wu L."/>
            <person name="Ma J."/>
        </authorList>
    </citation>
    <scope>NUCLEOTIDE SEQUENCE [LARGE SCALE GENOMIC DNA]</scope>
    <source>
        <strain evidence="2 3">Y73</strain>
    </source>
</reference>
<dbReference type="RefSeq" id="WP_379771105.1">
    <property type="nucleotide sequence ID" value="NZ_JBHSXI010000025.1"/>
</dbReference>
<feature type="transmembrane region" description="Helical" evidence="1">
    <location>
        <begin position="35"/>
        <end position="54"/>
    </location>
</feature>
<evidence type="ECO:0000313" key="3">
    <source>
        <dbReference type="Proteomes" id="UP001596333"/>
    </source>
</evidence>
<evidence type="ECO:0000313" key="2">
    <source>
        <dbReference type="EMBL" id="MFC6890761.1"/>
    </source>
</evidence>
<keyword evidence="1" id="KW-0472">Membrane</keyword>
<dbReference type="AlphaFoldDB" id="A0ABD5UN59"/>
<dbReference type="Proteomes" id="UP001596333">
    <property type="component" value="Unassembled WGS sequence"/>
</dbReference>
<feature type="transmembrane region" description="Helical" evidence="1">
    <location>
        <begin position="60"/>
        <end position="77"/>
    </location>
</feature>
<keyword evidence="3" id="KW-1185">Reference proteome</keyword>
<keyword evidence="1" id="KW-0812">Transmembrane</keyword>
<evidence type="ECO:0008006" key="4">
    <source>
        <dbReference type="Google" id="ProtNLM"/>
    </source>
</evidence>
<accession>A0ABD5UN59</accession>
<comment type="caution">
    <text evidence="2">The sequence shown here is derived from an EMBL/GenBank/DDBJ whole genome shotgun (WGS) entry which is preliminary data.</text>
</comment>
<sequence length="87" mass="8976">MSSKTASSSIRTPIRIGSTVSAECCRRAVAGVRGVAFWASVVLPLAYLPAAYGAMGFEGAWSALALIAVHMACIVIGHEHNTPSTTA</sequence>
<organism evidence="2 3">
    <name type="scientific">Halorubrum trueperi</name>
    <dbReference type="NCBI Taxonomy" id="2004704"/>
    <lineage>
        <taxon>Archaea</taxon>
        <taxon>Methanobacteriati</taxon>
        <taxon>Methanobacteriota</taxon>
        <taxon>Stenosarchaea group</taxon>
        <taxon>Halobacteria</taxon>
        <taxon>Halobacteriales</taxon>
        <taxon>Haloferacaceae</taxon>
        <taxon>Halorubrum</taxon>
    </lineage>
</organism>
<dbReference type="EMBL" id="JBHSXI010000025">
    <property type="protein sequence ID" value="MFC6890761.1"/>
    <property type="molecule type" value="Genomic_DNA"/>
</dbReference>
<evidence type="ECO:0000256" key="1">
    <source>
        <dbReference type="SAM" id="Phobius"/>
    </source>
</evidence>
<keyword evidence="1" id="KW-1133">Transmembrane helix</keyword>
<dbReference type="InterPro" id="IPR058341">
    <property type="entry name" value="DUF8028"/>
</dbReference>
<name>A0ABD5UN59_9EURY</name>
<gene>
    <name evidence="2" type="ORF">ACFQEY_17375</name>
</gene>
<dbReference type="Pfam" id="PF26071">
    <property type="entry name" value="DUF8028"/>
    <property type="match status" value="1"/>
</dbReference>